<comment type="caution">
    <text evidence="2">The sequence shown here is derived from an EMBL/GenBank/DDBJ whole genome shotgun (WGS) entry which is preliminary data.</text>
</comment>
<organism evidence="2 3">
    <name type="scientific">Nepenthes gracilis</name>
    <name type="common">Slender pitcher plant</name>
    <dbReference type="NCBI Taxonomy" id="150966"/>
    <lineage>
        <taxon>Eukaryota</taxon>
        <taxon>Viridiplantae</taxon>
        <taxon>Streptophyta</taxon>
        <taxon>Embryophyta</taxon>
        <taxon>Tracheophyta</taxon>
        <taxon>Spermatophyta</taxon>
        <taxon>Magnoliopsida</taxon>
        <taxon>eudicotyledons</taxon>
        <taxon>Gunneridae</taxon>
        <taxon>Pentapetalae</taxon>
        <taxon>Caryophyllales</taxon>
        <taxon>Nepenthaceae</taxon>
        <taxon>Nepenthes</taxon>
    </lineage>
</organism>
<keyword evidence="3" id="KW-1185">Reference proteome</keyword>
<name>A0AAD3TM69_NEPGR</name>
<evidence type="ECO:0000313" key="2">
    <source>
        <dbReference type="EMBL" id="GMH32017.1"/>
    </source>
</evidence>
<feature type="region of interest" description="Disordered" evidence="1">
    <location>
        <begin position="77"/>
        <end position="98"/>
    </location>
</feature>
<protein>
    <submittedName>
        <fullName evidence="2">Uncharacterized protein</fullName>
    </submittedName>
</protein>
<reference evidence="2" key="1">
    <citation type="submission" date="2023-05" db="EMBL/GenBank/DDBJ databases">
        <title>Nepenthes gracilis genome sequencing.</title>
        <authorList>
            <person name="Fukushima K."/>
        </authorList>
    </citation>
    <scope>NUCLEOTIDE SEQUENCE</scope>
    <source>
        <strain evidence="2">SING2019-196</strain>
    </source>
</reference>
<accession>A0AAD3TM69</accession>
<proteinExistence type="predicted"/>
<sequence length="362" mass="38218">MYNGTSSVSPRLAPVAVVSNSLELDGSVPDSGPPKLDDPNAMFDPVEPASVHNIVVNVAMALMPSHGELTLHSSNEEWRDRMPSGPDLLEPDPNSAPCQSVKPACTLLTERLNAQDSPSGDVLKGSGLISKDVDSAAVGSDRLPSFLSSDVGCVDGVGLTKCQMALVWVVCAGGQSAGCVLIRMLVAGNAVSVDAENLTAVGGLAAGLTVAVDFWGATCDYNVIWVCPDFVSVLFLKGRSIWCCGCSSCQLSCAEDGPVALKAISRGTTRPVSRVLQPHPLQFQHRQSSPPQLHIRGIPNLPIMGFTRRSSSAISITATSMNYTYQDATTSADSISIRRPICLPKPIQLLQDPPSSDSRHHC</sequence>
<evidence type="ECO:0000313" key="3">
    <source>
        <dbReference type="Proteomes" id="UP001279734"/>
    </source>
</evidence>
<dbReference type="Proteomes" id="UP001279734">
    <property type="component" value="Unassembled WGS sequence"/>
</dbReference>
<dbReference type="EMBL" id="BSYO01000053">
    <property type="protein sequence ID" value="GMH32017.1"/>
    <property type="molecule type" value="Genomic_DNA"/>
</dbReference>
<evidence type="ECO:0000256" key="1">
    <source>
        <dbReference type="SAM" id="MobiDB-lite"/>
    </source>
</evidence>
<gene>
    <name evidence="2" type="ORF">Nepgr_033861</name>
</gene>
<dbReference type="AlphaFoldDB" id="A0AAD3TM69"/>